<feature type="transmembrane region" description="Helical" evidence="1">
    <location>
        <begin position="35"/>
        <end position="53"/>
    </location>
</feature>
<dbReference type="STRING" id="237069.SAMN05216498_1349"/>
<reference evidence="2 3" key="1">
    <citation type="submission" date="2016-10" db="EMBL/GenBank/DDBJ databases">
        <authorList>
            <person name="de Groot N.N."/>
        </authorList>
    </citation>
    <scope>NUCLEOTIDE SEQUENCE [LARGE SCALE GENOMIC DNA]</scope>
    <source>
        <strain evidence="2 3">CGMCC 1.3442</strain>
    </source>
</reference>
<protein>
    <submittedName>
        <fullName evidence="2">Zinc transporter, ZIP family</fullName>
    </submittedName>
</protein>
<evidence type="ECO:0000313" key="3">
    <source>
        <dbReference type="Proteomes" id="UP000199334"/>
    </source>
</evidence>
<dbReference type="Proteomes" id="UP000199334">
    <property type="component" value="Unassembled WGS sequence"/>
</dbReference>
<keyword evidence="1" id="KW-1133">Transmembrane helix</keyword>
<sequence length="92" mass="9751">MNEVLIGSLLAGLATGVGALPVLIIRKLTHKWRDILLAFAGGVMLAATLLSLVPETLSYGNLYHLIIGLSIGALTLSLLEKSIPHIHVESLN</sequence>
<keyword evidence="3" id="KW-1185">Reference proteome</keyword>
<name>A0A1G9YDJ0_9BACI</name>
<evidence type="ECO:0000256" key="1">
    <source>
        <dbReference type="SAM" id="Phobius"/>
    </source>
</evidence>
<dbReference type="AlphaFoldDB" id="A0A1G9YDJ0"/>
<dbReference type="EMBL" id="FNIG01000002">
    <property type="protein sequence ID" value="SDN07057.1"/>
    <property type="molecule type" value="Genomic_DNA"/>
</dbReference>
<keyword evidence="1" id="KW-0472">Membrane</keyword>
<feature type="transmembrane region" description="Helical" evidence="1">
    <location>
        <begin position="59"/>
        <end position="79"/>
    </location>
</feature>
<accession>A0A1G9YDJ0</accession>
<gene>
    <name evidence="2" type="ORF">SAMN05216498_1349</name>
</gene>
<keyword evidence="1" id="KW-0812">Transmembrane</keyword>
<organism evidence="2 3">
    <name type="scientific">Tenuibacillus multivorans</name>
    <dbReference type="NCBI Taxonomy" id="237069"/>
    <lineage>
        <taxon>Bacteria</taxon>
        <taxon>Bacillati</taxon>
        <taxon>Bacillota</taxon>
        <taxon>Bacilli</taxon>
        <taxon>Bacillales</taxon>
        <taxon>Bacillaceae</taxon>
        <taxon>Tenuibacillus</taxon>
    </lineage>
</organism>
<proteinExistence type="predicted"/>
<evidence type="ECO:0000313" key="2">
    <source>
        <dbReference type="EMBL" id="SDN07057.1"/>
    </source>
</evidence>
<dbReference type="RefSeq" id="WP_093855835.1">
    <property type="nucleotide sequence ID" value="NZ_BJVZ01000001.1"/>
</dbReference>
<dbReference type="OrthoDB" id="9787346at2"/>
<feature type="transmembrane region" description="Helical" evidence="1">
    <location>
        <begin position="6"/>
        <end position="23"/>
    </location>
</feature>